<evidence type="ECO:0000313" key="9">
    <source>
        <dbReference type="Proteomes" id="UP000490980"/>
    </source>
</evidence>
<evidence type="ECO:0000256" key="5">
    <source>
        <dbReference type="ARBA" id="ARBA00023136"/>
    </source>
</evidence>
<feature type="transmembrane region" description="Helical" evidence="6">
    <location>
        <begin position="113"/>
        <end position="138"/>
    </location>
</feature>
<feature type="transmembrane region" description="Helical" evidence="6">
    <location>
        <begin position="80"/>
        <end position="101"/>
    </location>
</feature>
<dbReference type="InterPro" id="IPR007895">
    <property type="entry name" value="MASE1"/>
</dbReference>
<dbReference type="Pfam" id="PF05231">
    <property type="entry name" value="MASE1"/>
    <property type="match status" value="1"/>
</dbReference>
<keyword evidence="3 6" id="KW-0812">Transmembrane</keyword>
<evidence type="ECO:0000313" key="8">
    <source>
        <dbReference type="EMBL" id="NII08084.1"/>
    </source>
</evidence>
<feature type="transmembrane region" description="Helical" evidence="6">
    <location>
        <begin position="198"/>
        <end position="218"/>
    </location>
</feature>
<dbReference type="AlphaFoldDB" id="A0A7X5UCQ6"/>
<dbReference type="EMBL" id="JAARLZ010000010">
    <property type="protein sequence ID" value="NII08084.1"/>
    <property type="molecule type" value="Genomic_DNA"/>
</dbReference>
<evidence type="ECO:0000256" key="1">
    <source>
        <dbReference type="ARBA" id="ARBA00004651"/>
    </source>
</evidence>
<dbReference type="RefSeq" id="WP_166950498.1">
    <property type="nucleotide sequence ID" value="NZ_JAARLZ010000010.1"/>
</dbReference>
<evidence type="ECO:0000259" key="7">
    <source>
        <dbReference type="Pfam" id="PF05231"/>
    </source>
</evidence>
<dbReference type="Proteomes" id="UP000490980">
    <property type="component" value="Unassembled WGS sequence"/>
</dbReference>
<comment type="subcellular location">
    <subcellularLocation>
        <location evidence="1">Cell membrane</location>
        <topology evidence="1">Multi-pass membrane protein</topology>
    </subcellularLocation>
</comment>
<feature type="domain" description="MASE1" evidence="7">
    <location>
        <begin position="31"/>
        <end position="289"/>
    </location>
</feature>
<keyword evidence="9" id="KW-1185">Reference proteome</keyword>
<comment type="caution">
    <text evidence="8">The sequence shown here is derived from an EMBL/GenBank/DDBJ whole genome shotgun (WGS) entry which is preliminary data.</text>
</comment>
<protein>
    <recommendedName>
        <fullName evidence="7">MASE1 domain-containing protein</fullName>
    </recommendedName>
</protein>
<keyword evidence="4 6" id="KW-1133">Transmembrane helix</keyword>
<proteinExistence type="predicted"/>
<feature type="transmembrane region" description="Helical" evidence="6">
    <location>
        <begin position="57"/>
        <end position="74"/>
    </location>
</feature>
<keyword evidence="2" id="KW-1003">Cell membrane</keyword>
<accession>A0A7X5UCQ6</accession>
<keyword evidence="5 6" id="KW-0472">Membrane</keyword>
<evidence type="ECO:0000256" key="3">
    <source>
        <dbReference type="ARBA" id="ARBA00022692"/>
    </source>
</evidence>
<sequence>MQWKSRAPVYWGHHFAITAAYTGTYDILRNLTLAHLVPTAGLRLICLLLVPRRYWTALVIGEALPVAAMAITTVDRFGPAYSMISSLPPIVLCMPIVAWFTQYTRLKRPDGNIDINGMWLAVALSALATTVASCASILLPRAPDGGSLYHIPGDEALAFFLGYYLGALTLVSACLALRERHRALDIPLRWHHVRESRLFRDVLFLQIPLLAFILIYVHVSGGRALVYGRMATLLPLLMLAARHHWHGAAIGGTLSVVALMFTASDFYDPSLVPAQTVIAFTMTTCMVLGSGKPWRSTATDGLRSLATKWRRSPAPP</sequence>
<gene>
    <name evidence="8" type="ORF">HBF25_16995</name>
</gene>
<organism evidence="8 9">
    <name type="scientific">Luteibacter anthropi</name>
    <dbReference type="NCBI Taxonomy" id="564369"/>
    <lineage>
        <taxon>Bacteria</taxon>
        <taxon>Pseudomonadati</taxon>
        <taxon>Pseudomonadota</taxon>
        <taxon>Gammaproteobacteria</taxon>
        <taxon>Lysobacterales</taxon>
        <taxon>Rhodanobacteraceae</taxon>
        <taxon>Luteibacter</taxon>
    </lineage>
</organism>
<evidence type="ECO:0000256" key="4">
    <source>
        <dbReference type="ARBA" id="ARBA00022989"/>
    </source>
</evidence>
<reference evidence="8 9" key="1">
    <citation type="submission" date="2020-03" db="EMBL/GenBank/DDBJ databases">
        <authorList>
            <person name="Lai Q."/>
        </authorList>
    </citation>
    <scope>NUCLEOTIDE SEQUENCE [LARGE SCALE GENOMIC DNA]</scope>
    <source>
        <strain evidence="8 9">CCUG 25036</strain>
    </source>
</reference>
<dbReference type="GO" id="GO:0005886">
    <property type="term" value="C:plasma membrane"/>
    <property type="evidence" value="ECO:0007669"/>
    <property type="project" value="UniProtKB-SubCell"/>
</dbReference>
<evidence type="ECO:0000256" key="2">
    <source>
        <dbReference type="ARBA" id="ARBA00022475"/>
    </source>
</evidence>
<name>A0A7X5UCQ6_9GAMM</name>
<feature type="transmembrane region" description="Helical" evidence="6">
    <location>
        <begin position="158"/>
        <end position="177"/>
    </location>
</feature>
<evidence type="ECO:0000256" key="6">
    <source>
        <dbReference type="SAM" id="Phobius"/>
    </source>
</evidence>